<dbReference type="EMBL" id="GDHC01018699">
    <property type="protein sequence ID" value="JAP99929.1"/>
    <property type="molecule type" value="Transcribed_RNA"/>
</dbReference>
<proteinExistence type="predicted"/>
<feature type="non-terminal residue" evidence="1">
    <location>
        <position position="1"/>
    </location>
</feature>
<organism evidence="1">
    <name type="scientific">Lygus hesperus</name>
    <name type="common">Western plant bug</name>
    <dbReference type="NCBI Taxonomy" id="30085"/>
    <lineage>
        <taxon>Eukaryota</taxon>
        <taxon>Metazoa</taxon>
        <taxon>Ecdysozoa</taxon>
        <taxon>Arthropoda</taxon>
        <taxon>Hexapoda</taxon>
        <taxon>Insecta</taxon>
        <taxon>Pterygota</taxon>
        <taxon>Neoptera</taxon>
        <taxon>Paraneoptera</taxon>
        <taxon>Hemiptera</taxon>
        <taxon>Heteroptera</taxon>
        <taxon>Panheteroptera</taxon>
        <taxon>Cimicomorpha</taxon>
        <taxon>Miridae</taxon>
        <taxon>Mirini</taxon>
        <taxon>Lygus</taxon>
    </lineage>
</organism>
<gene>
    <name evidence="1" type="ORF">g.53485</name>
</gene>
<sequence>VQTDNQRTPNPFENTRSQLTMQKYLGDGATETEVLQTDPAQQCTPCGTLLPTHLFGTLAVTNYRTVWWWSQDSCQSELFPPIQIPHGYLMHVELCQFHVPSLQVFRTLGSTQPASVVGTAPVQPMDRYLCPRALQEFPDTRSPGCREYQLPLYNLQNLQHDSPTSPQYLVKPSQPHGSCVHRCSNSAVNIQRQHCGGAQLFNRGAEDASKSIFVLRCGVKAPLWGCSSGSADDTTVPVVPPQVYGFGATVDFGVVDDTVNAVALVDLLRMLAFHGDVRKVFALQVCRL</sequence>
<reference evidence="1" key="1">
    <citation type="journal article" date="2016" name="Gigascience">
        <title>De novo construction of an expanded transcriptome assembly for the western tarnished plant bug, Lygus hesperus.</title>
        <authorList>
            <person name="Tassone E.E."/>
            <person name="Geib S.M."/>
            <person name="Hall B."/>
            <person name="Fabrick J.A."/>
            <person name="Brent C.S."/>
            <person name="Hull J.J."/>
        </authorList>
    </citation>
    <scope>NUCLEOTIDE SEQUENCE</scope>
</reference>
<accession>A0A146KYZ4</accession>
<name>A0A146KYZ4_LYGHE</name>
<evidence type="ECO:0000313" key="1">
    <source>
        <dbReference type="EMBL" id="JAP99929.1"/>
    </source>
</evidence>
<protein>
    <submittedName>
        <fullName evidence="1">Uncharacterized protein</fullName>
    </submittedName>
</protein>
<dbReference type="AlphaFoldDB" id="A0A146KYZ4"/>